<comment type="caution">
    <text evidence="1">The sequence shown here is derived from an EMBL/GenBank/DDBJ whole genome shotgun (WGS) entry which is preliminary data.</text>
</comment>
<name>A0A1E3VS56_9HYPH</name>
<dbReference type="Pfam" id="PF09650">
    <property type="entry name" value="PHA_gran_rgn"/>
    <property type="match status" value="1"/>
</dbReference>
<organism evidence="1 2">
    <name type="scientific">Methyloceanibacter superfactus</name>
    <dbReference type="NCBI Taxonomy" id="1774969"/>
    <lineage>
        <taxon>Bacteria</taxon>
        <taxon>Pseudomonadati</taxon>
        <taxon>Pseudomonadota</taxon>
        <taxon>Alphaproteobacteria</taxon>
        <taxon>Hyphomicrobiales</taxon>
        <taxon>Hyphomicrobiaceae</taxon>
        <taxon>Methyloceanibacter</taxon>
    </lineage>
</organism>
<dbReference type="InterPro" id="IPR013433">
    <property type="entry name" value="PHA_gran_rgn"/>
</dbReference>
<proteinExistence type="predicted"/>
<keyword evidence="2" id="KW-1185">Reference proteome</keyword>
<accession>A0A1E3VS56</accession>
<dbReference type="EMBL" id="LPWF01000030">
    <property type="protein sequence ID" value="ODR96111.1"/>
    <property type="molecule type" value="Genomic_DNA"/>
</dbReference>
<dbReference type="STRING" id="1774969.AUC69_15145"/>
<sequence>MTQPVVVTIPHALGKAEAKRRLQAGFHNVRTNVGESFVVLKDAWSGEHLDFQASLLGQTTKGKVDVADDHVRLEVQLPWVLAVLANKAKALVEKQGRLMLEKPTTKT</sequence>
<dbReference type="Proteomes" id="UP000094472">
    <property type="component" value="Unassembled WGS sequence"/>
</dbReference>
<protein>
    <submittedName>
        <fullName evidence="1">Polyhydroxyalkanoic acid synthase</fullName>
    </submittedName>
</protein>
<evidence type="ECO:0000313" key="1">
    <source>
        <dbReference type="EMBL" id="ODR96111.1"/>
    </source>
</evidence>
<evidence type="ECO:0000313" key="2">
    <source>
        <dbReference type="Proteomes" id="UP000094472"/>
    </source>
</evidence>
<dbReference type="AlphaFoldDB" id="A0A1E3VS56"/>
<dbReference type="OrthoDB" id="8853368at2"/>
<reference evidence="1 2" key="1">
    <citation type="journal article" date="2016" name="Environ. Microbiol.">
        <title>New Methyloceanibacter diversity from North Sea sediments includes methanotroph containing solely the soluble methane monooxygenase.</title>
        <authorList>
            <person name="Vekeman B."/>
            <person name="Kerckhof F.M."/>
            <person name="Cremers G."/>
            <person name="de Vos P."/>
            <person name="Vandamme P."/>
            <person name="Boon N."/>
            <person name="Op den Camp H.J."/>
            <person name="Heylen K."/>
        </authorList>
    </citation>
    <scope>NUCLEOTIDE SEQUENCE [LARGE SCALE GENOMIC DNA]</scope>
    <source>
        <strain evidence="1 2">R-67175</strain>
    </source>
</reference>
<gene>
    <name evidence="1" type="ORF">AUC69_15145</name>
</gene>